<evidence type="ECO:0000256" key="2">
    <source>
        <dbReference type="ARBA" id="ARBA00023125"/>
    </source>
</evidence>
<feature type="domain" description="HTH araC/xylS-type" evidence="5">
    <location>
        <begin position="674"/>
        <end position="772"/>
    </location>
</feature>
<organism evidence="6 7">
    <name type="scientific">Paenibacillus anseongense</name>
    <dbReference type="NCBI Taxonomy" id="2682845"/>
    <lineage>
        <taxon>Bacteria</taxon>
        <taxon>Bacillati</taxon>
        <taxon>Bacillota</taxon>
        <taxon>Bacilli</taxon>
        <taxon>Bacillales</taxon>
        <taxon>Paenibacillaceae</taxon>
        <taxon>Paenibacillus</taxon>
    </lineage>
</organism>
<keyword evidence="4" id="KW-1133">Transmembrane helix</keyword>
<dbReference type="PROSITE" id="PS01124">
    <property type="entry name" value="HTH_ARAC_FAMILY_2"/>
    <property type="match status" value="1"/>
</dbReference>
<dbReference type="SUPFAM" id="SSF46689">
    <property type="entry name" value="Homeodomain-like"/>
    <property type="match status" value="1"/>
</dbReference>
<evidence type="ECO:0000313" key="6">
    <source>
        <dbReference type="EMBL" id="MVQ36524.1"/>
    </source>
</evidence>
<feature type="transmembrane region" description="Helical" evidence="4">
    <location>
        <begin position="28"/>
        <end position="49"/>
    </location>
</feature>
<evidence type="ECO:0000259" key="5">
    <source>
        <dbReference type="PROSITE" id="PS01124"/>
    </source>
</evidence>
<dbReference type="PROSITE" id="PS00041">
    <property type="entry name" value="HTH_ARAC_FAMILY_1"/>
    <property type="match status" value="1"/>
</dbReference>
<keyword evidence="2" id="KW-0238">DNA-binding</keyword>
<evidence type="ECO:0000256" key="4">
    <source>
        <dbReference type="SAM" id="Phobius"/>
    </source>
</evidence>
<evidence type="ECO:0000256" key="1">
    <source>
        <dbReference type="ARBA" id="ARBA00023015"/>
    </source>
</evidence>
<keyword evidence="1" id="KW-0805">Transcription regulation</keyword>
<dbReference type="EMBL" id="WSEM01000016">
    <property type="protein sequence ID" value="MVQ36524.1"/>
    <property type="molecule type" value="Genomic_DNA"/>
</dbReference>
<dbReference type="InterPro" id="IPR018062">
    <property type="entry name" value="HTH_AraC-typ_CS"/>
</dbReference>
<accession>A0ABW9UBA9</accession>
<dbReference type="InterPro" id="IPR041522">
    <property type="entry name" value="CdaR_GGDEF"/>
</dbReference>
<dbReference type="Proteomes" id="UP000467637">
    <property type="component" value="Unassembled WGS sequence"/>
</dbReference>
<evidence type="ECO:0000313" key="7">
    <source>
        <dbReference type="Proteomes" id="UP000467637"/>
    </source>
</evidence>
<reference evidence="6 7" key="1">
    <citation type="submission" date="2019-12" db="EMBL/GenBank/DDBJ databases">
        <authorList>
            <person name="Huq M.A."/>
        </authorList>
    </citation>
    <scope>NUCLEOTIDE SEQUENCE [LARGE SCALE GENOMIC DNA]</scope>
    <source>
        <strain evidence="6 7">MAH-34</strain>
    </source>
</reference>
<dbReference type="SMART" id="SM00342">
    <property type="entry name" value="HTH_ARAC"/>
    <property type="match status" value="1"/>
</dbReference>
<dbReference type="Gene3D" id="1.10.10.60">
    <property type="entry name" value="Homeodomain-like"/>
    <property type="match status" value="2"/>
</dbReference>
<sequence length="780" mass="90854">MYAIESYKWHKESEIVMKLNLPRYQVKLFALCLLLGAIPVMVLGIFSYMKSSSIIESKVLKGNEQLLQQTQIQIENTLKIIDFSIFQLGNSQAVTDLLPIQIKANDFPLVDRLLETMQRIQIYELGILDIRLINIEQQWEINDKGYTKLKDSEDLQLFRSSSPLNRQFKWITQTVEGKAGKPSQTNVFLFKQFPNLSANPSAFLVTQMSNQELFKVLPKSSELGSLIILDDKGHIIATDMASSMDALVRNTPLLKEMTEASDPNGYRIQKMGKEEYGFTYRKSSYNGWTYLSVVSLDSLTRESQSIGWATIWACFVIIVLISVLSLKGANKLYLPVRGLYQRTAQPGEASESQDPQDEFKVIESRIEKMSQNYRHMTSHVQSLRNQLKPFMIYKLVQGELSAKEIEEQIRLFGYNPEFRWLAVVVIQMETLEPTRYQESDRDLLLFAVSNIVEELVPTEYRLNPVVIKQSQVTVIHGNHDSPEAFKEFLYETIKQVQANVLTFLDLPISAGISRPFQMYKDTPKAYEEGLDALKYRITKVTETILFIENEEPEKQMVFFPDHLEKQLVEAVKFTDEKRAHALLKEFLQILSNRELKHNQMYNWLMKLLLDLLYIPERQDRPSFSLDTNATPLYEQLKRFNTIQEIEDWFMVQIIMPIIHSEDQNKEAPHQKISNEVIRIIQSEYDRELTLEECASRLNYHSSYIRRALKKSLNINFTDYLLSYRMEIAKKWLLETDMKIADMSQKLQYNNAQNFIRYFKKTTGLTPGQYREKILNDNDGE</sequence>
<keyword evidence="4" id="KW-0472">Membrane</keyword>
<comment type="caution">
    <text evidence="6">The sequence shown here is derived from an EMBL/GenBank/DDBJ whole genome shotgun (WGS) entry which is preliminary data.</text>
</comment>
<dbReference type="InterPro" id="IPR009057">
    <property type="entry name" value="Homeodomain-like_sf"/>
</dbReference>
<gene>
    <name evidence="6" type="ORF">GON05_18100</name>
</gene>
<keyword evidence="7" id="KW-1185">Reference proteome</keyword>
<dbReference type="Pfam" id="PF17853">
    <property type="entry name" value="GGDEF_2"/>
    <property type="match status" value="1"/>
</dbReference>
<dbReference type="PANTHER" id="PTHR43280:SF10">
    <property type="entry name" value="REGULATORY PROTEIN POCR"/>
    <property type="match status" value="1"/>
</dbReference>
<dbReference type="PANTHER" id="PTHR43280">
    <property type="entry name" value="ARAC-FAMILY TRANSCRIPTIONAL REGULATOR"/>
    <property type="match status" value="1"/>
</dbReference>
<keyword evidence="3" id="KW-0804">Transcription</keyword>
<proteinExistence type="predicted"/>
<name>A0ABW9UBA9_9BACL</name>
<keyword evidence="4" id="KW-0812">Transmembrane</keyword>
<dbReference type="RefSeq" id="WP_157320580.1">
    <property type="nucleotide sequence ID" value="NZ_WSEM01000016.1"/>
</dbReference>
<dbReference type="Pfam" id="PF12833">
    <property type="entry name" value="HTH_18"/>
    <property type="match status" value="1"/>
</dbReference>
<protein>
    <submittedName>
        <fullName evidence="6">Helix-turn-helix domain-containing protein</fullName>
    </submittedName>
</protein>
<dbReference type="InterPro" id="IPR018060">
    <property type="entry name" value="HTH_AraC"/>
</dbReference>
<evidence type="ECO:0000256" key="3">
    <source>
        <dbReference type="ARBA" id="ARBA00023163"/>
    </source>
</evidence>